<proteinExistence type="predicted"/>
<protein>
    <submittedName>
        <fullName evidence="2">Uncharacterized protein</fullName>
    </submittedName>
</protein>
<evidence type="ECO:0000313" key="2">
    <source>
        <dbReference type="EMBL" id="KAE9382753.1"/>
    </source>
</evidence>
<dbReference type="Proteomes" id="UP000799118">
    <property type="component" value="Unassembled WGS sequence"/>
</dbReference>
<dbReference type="EMBL" id="ML771023">
    <property type="protein sequence ID" value="KAE9382753.1"/>
    <property type="molecule type" value="Genomic_DNA"/>
</dbReference>
<name>A0A6A4GB86_9AGAR</name>
<sequence length="94" mass="10896">MSYLPSSVIKRLLWYTTLVYYIAPSWNIFRERHVQYFMENTTYLSLLPVFGVDLWNSTSMIQRSLSTVVLLDGNVSLLSISIFAHGASHDDIQY</sequence>
<evidence type="ECO:0000313" key="3">
    <source>
        <dbReference type="Proteomes" id="UP000799118"/>
    </source>
</evidence>
<reference evidence="2" key="1">
    <citation type="journal article" date="2019" name="Environ. Microbiol.">
        <title>Fungal ecological strategies reflected in gene transcription - a case study of two litter decomposers.</title>
        <authorList>
            <person name="Barbi F."/>
            <person name="Kohler A."/>
            <person name="Barry K."/>
            <person name="Baskaran P."/>
            <person name="Daum C."/>
            <person name="Fauchery L."/>
            <person name="Ihrmark K."/>
            <person name="Kuo A."/>
            <person name="LaButti K."/>
            <person name="Lipzen A."/>
            <person name="Morin E."/>
            <person name="Grigoriev I.V."/>
            <person name="Henrissat B."/>
            <person name="Lindahl B."/>
            <person name="Martin F."/>
        </authorList>
    </citation>
    <scope>NUCLEOTIDE SEQUENCE</scope>
    <source>
        <strain evidence="2">JB14</strain>
    </source>
</reference>
<gene>
    <name evidence="2" type="ORF">BT96DRAFT_930173</name>
</gene>
<feature type="transmembrane region" description="Helical" evidence="1">
    <location>
        <begin position="12"/>
        <end position="29"/>
    </location>
</feature>
<accession>A0A6A4GB86</accession>
<evidence type="ECO:0000256" key="1">
    <source>
        <dbReference type="SAM" id="Phobius"/>
    </source>
</evidence>
<keyword evidence="1" id="KW-1133">Transmembrane helix</keyword>
<organism evidence="2 3">
    <name type="scientific">Gymnopus androsaceus JB14</name>
    <dbReference type="NCBI Taxonomy" id="1447944"/>
    <lineage>
        <taxon>Eukaryota</taxon>
        <taxon>Fungi</taxon>
        <taxon>Dikarya</taxon>
        <taxon>Basidiomycota</taxon>
        <taxon>Agaricomycotina</taxon>
        <taxon>Agaricomycetes</taxon>
        <taxon>Agaricomycetidae</taxon>
        <taxon>Agaricales</taxon>
        <taxon>Marasmiineae</taxon>
        <taxon>Omphalotaceae</taxon>
        <taxon>Gymnopus</taxon>
    </lineage>
</organism>
<keyword evidence="1" id="KW-0812">Transmembrane</keyword>
<dbReference type="AlphaFoldDB" id="A0A6A4GB86"/>
<keyword evidence="3" id="KW-1185">Reference proteome</keyword>
<keyword evidence="1" id="KW-0472">Membrane</keyword>